<keyword evidence="3" id="KW-0732">Signal</keyword>
<evidence type="ECO:0000256" key="3">
    <source>
        <dbReference type="ARBA" id="ARBA00022729"/>
    </source>
</evidence>
<dbReference type="Pfam" id="PF00496">
    <property type="entry name" value="SBP_bac_5"/>
    <property type="match status" value="1"/>
</dbReference>
<evidence type="ECO:0000256" key="2">
    <source>
        <dbReference type="ARBA" id="ARBA00022448"/>
    </source>
</evidence>
<dbReference type="SUPFAM" id="SSF53850">
    <property type="entry name" value="Periplasmic binding protein-like II"/>
    <property type="match status" value="1"/>
</dbReference>
<dbReference type="Gene3D" id="3.10.105.10">
    <property type="entry name" value="Dipeptide-binding Protein, Domain 3"/>
    <property type="match status" value="1"/>
</dbReference>
<dbReference type="EMBL" id="BARV01024459">
    <property type="protein sequence ID" value="GAI46457.1"/>
    <property type="molecule type" value="Genomic_DNA"/>
</dbReference>
<name>X1NR04_9ZZZZ</name>
<evidence type="ECO:0000259" key="4">
    <source>
        <dbReference type="Pfam" id="PF00496"/>
    </source>
</evidence>
<dbReference type="GO" id="GO:1904680">
    <property type="term" value="F:peptide transmembrane transporter activity"/>
    <property type="evidence" value="ECO:0007669"/>
    <property type="project" value="TreeGrafter"/>
</dbReference>
<gene>
    <name evidence="5" type="ORF">S06H3_39924</name>
</gene>
<dbReference type="GO" id="GO:0015833">
    <property type="term" value="P:peptide transport"/>
    <property type="evidence" value="ECO:0007669"/>
    <property type="project" value="TreeGrafter"/>
</dbReference>
<dbReference type="CDD" id="cd00995">
    <property type="entry name" value="PBP2_NikA_DppA_OppA_like"/>
    <property type="match status" value="1"/>
</dbReference>
<evidence type="ECO:0000256" key="1">
    <source>
        <dbReference type="ARBA" id="ARBA00005695"/>
    </source>
</evidence>
<sequence>TITIRDDLWWSDGVEVTAEDYVYTLKNLMFSDWLNYPYQTDWQETVNGETVFVEPEVANETTFVIKRKTVDPEFLDGSIYSLTPYPKHIAIKYEGDVKAFTQAEEFNNLTYTGNLGPYKFKEWIRNDKYVVERNPDFYLGQDTGAPYFEQYIIKLFGTPAAVHAALEAGDIQYTGIEPEQVAKFKQMEGIKVYTVPTRSYDLIIYNLRNNGWEGLDNKEVRQALSMSIDKQAVINSIRLGFGDPAFSFIPKPSPWYTEEGVSKFGFG</sequence>
<comment type="similarity">
    <text evidence="1">Belongs to the bacterial solute-binding protein 5 family.</text>
</comment>
<reference evidence="5" key="1">
    <citation type="journal article" date="2014" name="Front. Microbiol.">
        <title>High frequency of phylogenetically diverse reductive dehalogenase-homologous genes in deep subseafloor sedimentary metagenomes.</title>
        <authorList>
            <person name="Kawai M."/>
            <person name="Futagami T."/>
            <person name="Toyoda A."/>
            <person name="Takaki Y."/>
            <person name="Nishi S."/>
            <person name="Hori S."/>
            <person name="Arai W."/>
            <person name="Tsubouchi T."/>
            <person name="Morono Y."/>
            <person name="Uchiyama I."/>
            <person name="Ito T."/>
            <person name="Fujiyama A."/>
            <person name="Inagaki F."/>
            <person name="Takami H."/>
        </authorList>
    </citation>
    <scope>NUCLEOTIDE SEQUENCE</scope>
    <source>
        <strain evidence="5">Expedition CK06-06</strain>
    </source>
</reference>
<keyword evidence="2" id="KW-0813">Transport</keyword>
<accession>X1NR04</accession>
<feature type="domain" description="Solute-binding protein family 5" evidence="4">
    <location>
        <begin position="1"/>
        <end position="259"/>
    </location>
</feature>
<evidence type="ECO:0000313" key="5">
    <source>
        <dbReference type="EMBL" id="GAI46457.1"/>
    </source>
</evidence>
<dbReference type="PANTHER" id="PTHR30290:SF9">
    <property type="entry name" value="OLIGOPEPTIDE-BINDING PROTEIN APPA"/>
    <property type="match status" value="1"/>
</dbReference>
<dbReference type="Gene3D" id="3.90.76.10">
    <property type="entry name" value="Dipeptide-binding Protein, Domain 1"/>
    <property type="match status" value="1"/>
</dbReference>
<protein>
    <recommendedName>
        <fullName evidence="4">Solute-binding protein family 5 domain-containing protein</fullName>
    </recommendedName>
</protein>
<comment type="caution">
    <text evidence="5">The sequence shown here is derived from an EMBL/GenBank/DDBJ whole genome shotgun (WGS) entry which is preliminary data.</text>
</comment>
<organism evidence="5">
    <name type="scientific">marine sediment metagenome</name>
    <dbReference type="NCBI Taxonomy" id="412755"/>
    <lineage>
        <taxon>unclassified sequences</taxon>
        <taxon>metagenomes</taxon>
        <taxon>ecological metagenomes</taxon>
    </lineage>
</organism>
<dbReference type="PANTHER" id="PTHR30290">
    <property type="entry name" value="PERIPLASMIC BINDING COMPONENT OF ABC TRANSPORTER"/>
    <property type="match status" value="1"/>
</dbReference>
<proteinExistence type="inferred from homology"/>
<feature type="non-terminal residue" evidence="5">
    <location>
        <position position="267"/>
    </location>
</feature>
<dbReference type="InterPro" id="IPR039424">
    <property type="entry name" value="SBP_5"/>
</dbReference>
<dbReference type="Gene3D" id="3.40.190.10">
    <property type="entry name" value="Periplasmic binding protein-like II"/>
    <property type="match status" value="1"/>
</dbReference>
<dbReference type="InterPro" id="IPR000914">
    <property type="entry name" value="SBP_5_dom"/>
</dbReference>
<dbReference type="AlphaFoldDB" id="X1NR04"/>
<feature type="non-terminal residue" evidence="5">
    <location>
        <position position="1"/>
    </location>
</feature>